<keyword evidence="2" id="KW-1133">Transmembrane helix</keyword>
<evidence type="ECO:0000313" key="6">
    <source>
        <dbReference type="Proteomes" id="UP000232875"/>
    </source>
</evidence>
<feature type="transmembrane region" description="Helical" evidence="2">
    <location>
        <begin position="217"/>
        <end position="240"/>
    </location>
</feature>
<gene>
    <name evidence="5" type="ORF">MVES_002654</name>
</gene>
<feature type="transmembrane region" description="Helical" evidence="2">
    <location>
        <begin position="546"/>
        <end position="565"/>
    </location>
</feature>
<feature type="transmembrane region" description="Helical" evidence="2">
    <location>
        <begin position="185"/>
        <end position="210"/>
    </location>
</feature>
<feature type="region of interest" description="Disordered" evidence="1">
    <location>
        <begin position="321"/>
        <end position="350"/>
    </location>
</feature>
<keyword evidence="6" id="KW-1185">Reference proteome</keyword>
<dbReference type="Pfam" id="PF10348">
    <property type="entry name" value="DUF2427"/>
    <property type="match status" value="1"/>
</dbReference>
<evidence type="ECO:0000259" key="3">
    <source>
        <dbReference type="Pfam" id="PF10348"/>
    </source>
</evidence>
<feature type="transmembrane region" description="Helical" evidence="2">
    <location>
        <begin position="637"/>
        <end position="659"/>
    </location>
</feature>
<organism evidence="5 6">
    <name type="scientific">Malassezia vespertilionis</name>
    <dbReference type="NCBI Taxonomy" id="2020962"/>
    <lineage>
        <taxon>Eukaryota</taxon>
        <taxon>Fungi</taxon>
        <taxon>Dikarya</taxon>
        <taxon>Basidiomycota</taxon>
        <taxon>Ustilaginomycotina</taxon>
        <taxon>Malasseziomycetes</taxon>
        <taxon>Malasseziales</taxon>
        <taxon>Malasseziaceae</taxon>
        <taxon>Malassezia</taxon>
    </lineage>
</organism>
<dbReference type="STRING" id="2020962.A0A2N1JAL0"/>
<feature type="transmembrane region" description="Helical" evidence="2">
    <location>
        <begin position="428"/>
        <end position="446"/>
    </location>
</feature>
<feature type="compositionally biased region" description="Polar residues" evidence="1">
    <location>
        <begin position="321"/>
        <end position="347"/>
    </location>
</feature>
<protein>
    <recommendedName>
        <fullName evidence="7">Integral membrane protein</fullName>
    </recommendedName>
</protein>
<sequence>MPVVEESALPHTNDAKHPMADLPLFCTVPTEAHAVTSNATNTTSECIAMDTIDKIIAADTADLALRPSPNLTSVQMHLGKSHHHTEPAVEFNETDLFIRKGAVPLSYVEWDFAAGAGALPHLRRFASQQADQIAATWPKRTVIAAANGYWRSLADLHYPRQWTSLREDVRSRIGGDQGNQEPSRYLNLAVFVAVQFIVACFMLLPILLCLQSASSSLVPLAAAVYLCMITSAMLFGRLYFALSPELYPPNKLGVFSRAFLFLSYVCFVPDAIRLITRAISIVCDPRACLHSFSGMVGALRELNRGGCAARRAETAPLVLQTQKKNGSHSTTSTDQTLTGSVGASSPHQETKLADGTEVERFLFDRKAILDSPLSSHASEMHDVDEEMRLPLAQDSRLDKLMQPYVRFSKAHPVFTTTLSYVYITVSRGLLPFAFAVLYIAVAIYSGSCRKMYKNVCLAHGIKGAIFFWYGVLSFSRYLGAFGEYGWAWNKRPTLENSMHSTAARWRRNMPSAEFIECFVIFLYGATNTWMERFGAKSGDPYTVKQIQHISIAVMFWFVGLVGMGMESVRVRTLLSRAIVRTHPSALPAQDGDELRAQTPPPSYVASFNPFPALVIGVTGVAMAAHHQDYVYEVQVHMLWGEMLAAFGLLRCLTYFILWLRPPTSVLPSRPPTEALGSFALCCGGLLFILSNEEVSFAAMRADYGDFMAMLNLAVAVVALVFFWIFIVMVVKAWAHAHEFTSTKSGALHAYTQKSRVRATNRAHPWLQEQQFVLSDPAMEASHPPC</sequence>
<dbReference type="InterPro" id="IPR018827">
    <property type="entry name" value="YTP1_C"/>
</dbReference>
<dbReference type="PANTHER" id="PTHR31685">
    <property type="entry name" value="INTEGRAL MEMBRANE PROTEIN (AFU_ORTHOLOGUE AFUA_6G12730)-RELATED"/>
    <property type="match status" value="1"/>
</dbReference>
<accession>A0A2N1JAL0</accession>
<dbReference type="InterPro" id="IPR018825">
    <property type="entry name" value="DUF2427"/>
</dbReference>
<feature type="transmembrane region" description="Helical" evidence="2">
    <location>
        <begin position="508"/>
        <end position="526"/>
    </location>
</feature>
<feature type="transmembrane region" description="Helical" evidence="2">
    <location>
        <begin position="466"/>
        <end position="487"/>
    </location>
</feature>
<dbReference type="PANTHER" id="PTHR31685:SF3">
    <property type="entry name" value="INTEGRAL MEMBRANE PROTEIN (AFU_ORTHOLOGUE AFUA_6G12730)"/>
    <property type="match status" value="1"/>
</dbReference>
<feature type="transmembrane region" description="Helical" evidence="2">
    <location>
        <begin position="671"/>
        <end position="689"/>
    </location>
</feature>
<evidence type="ECO:0000256" key="2">
    <source>
        <dbReference type="SAM" id="Phobius"/>
    </source>
</evidence>
<feature type="domain" description="Protein YTP1-like C-terminal" evidence="4">
    <location>
        <begin position="433"/>
        <end position="731"/>
    </location>
</feature>
<feature type="transmembrane region" description="Helical" evidence="2">
    <location>
        <begin position="252"/>
        <end position="272"/>
    </location>
</feature>
<dbReference type="AlphaFoldDB" id="A0A2N1JAL0"/>
<evidence type="ECO:0000256" key="1">
    <source>
        <dbReference type="SAM" id="MobiDB-lite"/>
    </source>
</evidence>
<reference evidence="5 6" key="1">
    <citation type="submission" date="2017-10" db="EMBL/GenBank/DDBJ databases">
        <title>A novel species of cold-tolerant Malassezia isolated from bats.</title>
        <authorList>
            <person name="Lorch J.M."/>
            <person name="Palmer J.M."/>
            <person name="Vanderwolf K.J."/>
            <person name="Schmidt K.Z."/>
            <person name="Verant M.L."/>
            <person name="Weller T.J."/>
            <person name="Blehert D.S."/>
        </authorList>
    </citation>
    <scope>NUCLEOTIDE SEQUENCE [LARGE SCALE GENOMIC DNA]</scope>
    <source>
        <strain evidence="5 6">NWHC:44797-103</strain>
    </source>
</reference>
<feature type="domain" description="DUF2427" evidence="3">
    <location>
        <begin position="188"/>
        <end position="267"/>
    </location>
</feature>
<proteinExistence type="predicted"/>
<dbReference type="Proteomes" id="UP000232875">
    <property type="component" value="Unassembled WGS sequence"/>
</dbReference>
<evidence type="ECO:0000313" key="5">
    <source>
        <dbReference type="EMBL" id="PKI83532.1"/>
    </source>
</evidence>
<dbReference type="Pfam" id="PF10355">
    <property type="entry name" value="Ytp1"/>
    <property type="match status" value="1"/>
</dbReference>
<evidence type="ECO:0000259" key="4">
    <source>
        <dbReference type="Pfam" id="PF10355"/>
    </source>
</evidence>
<dbReference type="OrthoDB" id="4005299at2759"/>
<dbReference type="EMBL" id="KZ454991">
    <property type="protein sequence ID" value="PKI83532.1"/>
    <property type="molecule type" value="Genomic_DNA"/>
</dbReference>
<feature type="transmembrane region" description="Helical" evidence="2">
    <location>
        <begin position="709"/>
        <end position="734"/>
    </location>
</feature>
<keyword evidence="2" id="KW-0472">Membrane</keyword>
<evidence type="ECO:0008006" key="7">
    <source>
        <dbReference type="Google" id="ProtNLM"/>
    </source>
</evidence>
<keyword evidence="2" id="KW-0812">Transmembrane</keyword>
<name>A0A2N1JAL0_9BASI</name>